<accession>A0A381C605</accession>
<evidence type="ECO:0000313" key="2">
    <source>
        <dbReference type="Proteomes" id="UP000255528"/>
    </source>
</evidence>
<organism evidence="1 2">
    <name type="scientific">Buttiauxella agrestis</name>
    <dbReference type="NCBI Taxonomy" id="82977"/>
    <lineage>
        <taxon>Bacteria</taxon>
        <taxon>Pseudomonadati</taxon>
        <taxon>Pseudomonadota</taxon>
        <taxon>Gammaproteobacteria</taxon>
        <taxon>Enterobacterales</taxon>
        <taxon>Enterobacteriaceae</taxon>
        <taxon>Buttiauxella</taxon>
    </lineage>
</organism>
<gene>
    <name evidence="1" type="ORF">NCTC12119_01778</name>
</gene>
<dbReference type="Proteomes" id="UP000255528">
    <property type="component" value="Unassembled WGS sequence"/>
</dbReference>
<sequence>MSGFTIDIAQLRAVQAAVGATESQFIAAYHKALKQTTARLYKASTALMINTVGAKGKQITQRRVRAFVSKVSRDKPGGGKIWFGLNDMPVSTLKGSMRNPRKVKRRRDEKGRFVKSKGARGATFIPKSSSLSPSSFPNSFVATVKGKRSIYIRQANGFLTEAREPVYDPMVGAIGGDIFPQAGEMLLDYFTKDINGRVAGNVHLNSKGKRA</sequence>
<evidence type="ECO:0008006" key="3">
    <source>
        <dbReference type="Google" id="ProtNLM"/>
    </source>
</evidence>
<proteinExistence type="predicted"/>
<name>A0A381C605_9ENTR</name>
<evidence type="ECO:0000313" key="1">
    <source>
        <dbReference type="EMBL" id="SUW63291.1"/>
    </source>
</evidence>
<reference evidence="1 2" key="1">
    <citation type="submission" date="2018-06" db="EMBL/GenBank/DDBJ databases">
        <authorList>
            <consortium name="Pathogen Informatics"/>
            <person name="Doyle S."/>
        </authorList>
    </citation>
    <scope>NUCLEOTIDE SEQUENCE [LARGE SCALE GENOMIC DNA]</scope>
    <source>
        <strain evidence="1 2">NCTC12119</strain>
    </source>
</reference>
<dbReference type="EMBL" id="UIGI01000001">
    <property type="protein sequence ID" value="SUW63291.1"/>
    <property type="molecule type" value="Genomic_DNA"/>
</dbReference>
<dbReference type="RefSeq" id="WP_115628051.1">
    <property type="nucleotide sequence ID" value="NZ_UIGI01000001.1"/>
</dbReference>
<protein>
    <recommendedName>
        <fullName evidence="3">Prophage minor tail protein Z (GPZ)</fullName>
    </recommendedName>
</protein>
<dbReference type="AlphaFoldDB" id="A0A381C605"/>